<evidence type="ECO:0000313" key="2">
    <source>
        <dbReference type="Proteomes" id="UP000031847"/>
    </source>
</evidence>
<reference evidence="1 2" key="1">
    <citation type="submission" date="2015-01" db="EMBL/GenBank/DDBJ databases">
        <title>Lactococcus lactis subsp.lactis JCM 5805 whole genome shotgun sequence.</title>
        <authorList>
            <person name="Fujii T."/>
            <person name="Tomita Y."/>
            <person name="Ikushima S."/>
            <person name="Fujiwara D."/>
        </authorList>
    </citation>
    <scope>NUCLEOTIDE SEQUENCE [LARGE SCALE GENOMIC DNA]</scope>
    <source>
        <strain evidence="1 2">JCM 5805</strain>
    </source>
</reference>
<gene>
    <name evidence="1" type="ORF">JCM5805K_1478</name>
</gene>
<dbReference type="AlphaFoldDB" id="A0A0B8QP50"/>
<sequence length="232" mass="26877">MMRKESPMNPNKQSTTFNYYFNITDKMKNFIKNSGTSPSVKFENRQDYQPIFDNKRQVGLTISSNVSQTEHEIADFSLTLPGYHFEGWKIVRDSHYVIPHNIYREQAALYAGANSALHKTGISPDFLWTAGDYLQNVGKEYDLYAQWTPLEYEIRYSSRTINKVELSWTHPSDVRTVEKNFIPYLKPELRGYEFAGWTSIVDSTEQTIFEPYTIIPAGIGPVKLIALFEEVF</sequence>
<dbReference type="GO" id="GO:0016787">
    <property type="term" value="F:hydrolase activity"/>
    <property type="evidence" value="ECO:0007669"/>
    <property type="project" value="UniProtKB-KW"/>
</dbReference>
<dbReference type="Proteomes" id="UP000031847">
    <property type="component" value="Unassembled WGS sequence"/>
</dbReference>
<name>A0A0B8QP50_LACLL</name>
<comment type="caution">
    <text evidence="1">The sequence shown here is derived from an EMBL/GenBank/DDBJ whole genome shotgun (WGS) entry which is preliminary data.</text>
</comment>
<organism evidence="1 2">
    <name type="scientific">Lactococcus lactis subsp. lactis</name>
    <name type="common">Streptococcus lactis</name>
    <dbReference type="NCBI Taxonomy" id="1360"/>
    <lineage>
        <taxon>Bacteria</taxon>
        <taxon>Bacillati</taxon>
        <taxon>Bacillota</taxon>
        <taxon>Bacilli</taxon>
        <taxon>Lactobacillales</taxon>
        <taxon>Streptococcaceae</taxon>
        <taxon>Lactococcus</taxon>
    </lineage>
</organism>
<proteinExistence type="predicted"/>
<dbReference type="EMBL" id="BBSI01000022">
    <property type="protein sequence ID" value="GAM80366.1"/>
    <property type="molecule type" value="Genomic_DNA"/>
</dbReference>
<protein>
    <submittedName>
        <fullName evidence="1">Cytosine deaminase and related metal-dependent hydrolases</fullName>
    </submittedName>
</protein>
<keyword evidence="1" id="KW-0378">Hydrolase</keyword>
<evidence type="ECO:0000313" key="1">
    <source>
        <dbReference type="EMBL" id="GAM80366.1"/>
    </source>
</evidence>
<accession>A0A0B8QP50</accession>